<accession>A0A0E9QRA9</accession>
<proteinExistence type="predicted"/>
<dbReference type="EMBL" id="GBXM01089610">
    <property type="protein sequence ID" value="JAH18967.1"/>
    <property type="molecule type" value="Transcribed_RNA"/>
</dbReference>
<evidence type="ECO:0000313" key="1">
    <source>
        <dbReference type="EMBL" id="JAH18967.1"/>
    </source>
</evidence>
<reference evidence="1" key="2">
    <citation type="journal article" date="2015" name="Fish Shellfish Immunol.">
        <title>Early steps in the European eel (Anguilla anguilla)-Vibrio vulnificus interaction in the gills: Role of the RtxA13 toxin.</title>
        <authorList>
            <person name="Callol A."/>
            <person name="Pajuelo D."/>
            <person name="Ebbesson L."/>
            <person name="Teles M."/>
            <person name="MacKenzie S."/>
            <person name="Amaro C."/>
        </authorList>
    </citation>
    <scope>NUCLEOTIDE SEQUENCE</scope>
</reference>
<organism evidence="1">
    <name type="scientific">Anguilla anguilla</name>
    <name type="common">European freshwater eel</name>
    <name type="synonym">Muraena anguilla</name>
    <dbReference type="NCBI Taxonomy" id="7936"/>
    <lineage>
        <taxon>Eukaryota</taxon>
        <taxon>Metazoa</taxon>
        <taxon>Chordata</taxon>
        <taxon>Craniata</taxon>
        <taxon>Vertebrata</taxon>
        <taxon>Euteleostomi</taxon>
        <taxon>Actinopterygii</taxon>
        <taxon>Neopterygii</taxon>
        <taxon>Teleostei</taxon>
        <taxon>Anguilliformes</taxon>
        <taxon>Anguillidae</taxon>
        <taxon>Anguilla</taxon>
    </lineage>
</organism>
<sequence>MCSDLQCSVLLPALGTIVYKKTIKVKMLAEMGAGNSVSSIDQVTSTGQVIM</sequence>
<name>A0A0E9QRA9_ANGAN</name>
<reference evidence="1" key="1">
    <citation type="submission" date="2014-11" db="EMBL/GenBank/DDBJ databases">
        <authorList>
            <person name="Amaro Gonzalez C."/>
        </authorList>
    </citation>
    <scope>NUCLEOTIDE SEQUENCE</scope>
</reference>
<dbReference type="AlphaFoldDB" id="A0A0E9QRA9"/>
<protein>
    <submittedName>
        <fullName evidence="1">Uncharacterized protein</fullName>
    </submittedName>
</protein>